<dbReference type="AlphaFoldDB" id="A0AAN7TH83"/>
<dbReference type="InterPro" id="IPR000313">
    <property type="entry name" value="PWWP_dom"/>
</dbReference>
<evidence type="ECO:0000256" key="1">
    <source>
        <dbReference type="SAM" id="MobiDB-lite"/>
    </source>
</evidence>
<feature type="region of interest" description="Disordered" evidence="1">
    <location>
        <begin position="1"/>
        <end position="104"/>
    </location>
</feature>
<sequence>MSTVADETPATALVDAQPPTTSTDPVEPVETPGKTSDAVKEDDVVDGKEDTTELNGQDGNTAEAAVDSSVVEATNDATTASGKKEKRKSVSGVPEHKSKKLNRKKSMATLHLDCQPGEHYWARLRGYPPWPAIICDEAMLPEQLLASRPVSTTRPDGSLRADFNEGGKNAKERTFPIMFLSTNEFAWIGNTLLTPLSPDDCKEPSKAKMTKSLVAAYELATQNNDLEHYKAMLTEWQELKAKDDAAQAELDAQYAADQEKAAREAEEAAAAGAAEDAKKEKKKKAPRKSKGGDGDVEMEDAEAPKSSKKRKKDVESDAEGAKPKKTPKVTKLNGPKPATEASAKKPATKPKKKVSAPKMDEAEEEAKPQMTEAEKLLQREKAILYLRHRLQKGFLSRDQAPQENEMATMAEFLTQLETYGDLEPAIIRTTKIHKVLKAIVKLSTIPKDEEFDFKKRSAAMLEIWNRRMEADGDAAAPSAAAEPKVAAVEEKEAAPAPATNGETNGESKTEDVAPVTEATYDAEKEVEEKGAEEVAVKADTQIEKTLGESADIEMKENGAEAEAEVTEGEAGAEVEKQNAPLVSEGKDEAEVGDVSMQTAPEEPAADEDAAAPAAVESGA</sequence>
<dbReference type="SUPFAM" id="SSF63748">
    <property type="entry name" value="Tudor/PWWP/MBT"/>
    <property type="match status" value="1"/>
</dbReference>
<feature type="compositionally biased region" description="Low complexity" evidence="1">
    <location>
        <begin position="610"/>
        <end position="619"/>
    </location>
</feature>
<reference evidence="3" key="1">
    <citation type="submission" date="2023-08" db="EMBL/GenBank/DDBJ databases">
        <title>Black Yeasts Isolated from many extreme environments.</title>
        <authorList>
            <person name="Coleine C."/>
            <person name="Stajich J.E."/>
            <person name="Selbmann L."/>
        </authorList>
    </citation>
    <scope>NUCLEOTIDE SEQUENCE</scope>
    <source>
        <strain evidence="3">CCFEE 5401</strain>
    </source>
</reference>
<dbReference type="Proteomes" id="UP001310890">
    <property type="component" value="Unassembled WGS sequence"/>
</dbReference>
<feature type="compositionally biased region" description="Basic and acidic residues" evidence="1">
    <location>
        <begin position="37"/>
        <end position="51"/>
    </location>
</feature>
<feature type="domain" description="PWWP" evidence="2">
    <location>
        <begin position="116"/>
        <end position="199"/>
    </location>
</feature>
<protein>
    <recommendedName>
        <fullName evidence="2">PWWP domain-containing protein</fullName>
    </recommendedName>
</protein>
<gene>
    <name evidence="3" type="ORF">LTR62_003628</name>
</gene>
<evidence type="ECO:0000313" key="4">
    <source>
        <dbReference type="Proteomes" id="UP001310890"/>
    </source>
</evidence>
<feature type="region of interest" description="Disordered" evidence="1">
    <location>
        <begin position="474"/>
        <end position="619"/>
    </location>
</feature>
<feature type="compositionally biased region" description="Low complexity" evidence="1">
    <location>
        <begin position="474"/>
        <end position="486"/>
    </location>
</feature>
<accession>A0AAN7TH83</accession>
<dbReference type="SMART" id="SM00293">
    <property type="entry name" value="PWWP"/>
    <property type="match status" value="1"/>
</dbReference>
<feature type="compositionally biased region" description="Basic and acidic residues" evidence="1">
    <location>
        <begin position="312"/>
        <end position="322"/>
    </location>
</feature>
<feature type="region of interest" description="Disordered" evidence="1">
    <location>
        <begin position="257"/>
        <end position="369"/>
    </location>
</feature>
<feature type="compositionally biased region" description="Basic and acidic residues" evidence="1">
    <location>
        <begin position="257"/>
        <end position="266"/>
    </location>
</feature>
<dbReference type="PROSITE" id="PS50812">
    <property type="entry name" value="PWWP"/>
    <property type="match status" value="1"/>
</dbReference>
<feature type="compositionally biased region" description="Low complexity" evidence="1">
    <location>
        <begin position="62"/>
        <end position="73"/>
    </location>
</feature>
<feature type="compositionally biased region" description="Basic residues" evidence="1">
    <location>
        <begin position="346"/>
        <end position="355"/>
    </location>
</feature>
<dbReference type="Pfam" id="PF00855">
    <property type="entry name" value="PWWP"/>
    <property type="match status" value="1"/>
</dbReference>
<feature type="compositionally biased region" description="Basic residues" evidence="1">
    <location>
        <begin position="280"/>
        <end position="289"/>
    </location>
</feature>
<feature type="compositionally biased region" description="Acidic residues" evidence="1">
    <location>
        <begin position="559"/>
        <end position="572"/>
    </location>
</feature>
<evidence type="ECO:0000313" key="3">
    <source>
        <dbReference type="EMBL" id="KAK5113049.1"/>
    </source>
</evidence>
<organism evidence="3 4">
    <name type="scientific">Meristemomyces frigidus</name>
    <dbReference type="NCBI Taxonomy" id="1508187"/>
    <lineage>
        <taxon>Eukaryota</taxon>
        <taxon>Fungi</taxon>
        <taxon>Dikarya</taxon>
        <taxon>Ascomycota</taxon>
        <taxon>Pezizomycotina</taxon>
        <taxon>Dothideomycetes</taxon>
        <taxon>Dothideomycetidae</taxon>
        <taxon>Mycosphaerellales</taxon>
        <taxon>Teratosphaeriaceae</taxon>
        <taxon>Meristemomyces</taxon>
    </lineage>
</organism>
<feature type="compositionally biased region" description="Low complexity" evidence="1">
    <location>
        <begin position="335"/>
        <end position="345"/>
    </location>
</feature>
<name>A0AAN7TH83_9PEZI</name>
<dbReference type="EMBL" id="JAVRRL010000026">
    <property type="protein sequence ID" value="KAK5113049.1"/>
    <property type="molecule type" value="Genomic_DNA"/>
</dbReference>
<dbReference type="Gene3D" id="2.30.30.140">
    <property type="match status" value="1"/>
</dbReference>
<comment type="caution">
    <text evidence="3">The sequence shown here is derived from an EMBL/GenBank/DDBJ whole genome shotgun (WGS) entry which is preliminary data.</text>
</comment>
<feature type="compositionally biased region" description="Basic and acidic residues" evidence="1">
    <location>
        <begin position="521"/>
        <end position="558"/>
    </location>
</feature>
<proteinExistence type="predicted"/>
<evidence type="ECO:0000259" key="2">
    <source>
        <dbReference type="PROSITE" id="PS50812"/>
    </source>
</evidence>